<evidence type="ECO:0008006" key="4">
    <source>
        <dbReference type="Google" id="ProtNLM"/>
    </source>
</evidence>
<evidence type="ECO:0000313" key="3">
    <source>
        <dbReference type="Proteomes" id="UP000054717"/>
    </source>
</evidence>
<evidence type="ECO:0000256" key="1">
    <source>
        <dbReference type="SAM" id="SignalP"/>
    </source>
</evidence>
<accession>A0A158H7D5</accession>
<dbReference type="EMBL" id="FCNZ02000006">
    <property type="protein sequence ID" value="SAL40312.1"/>
    <property type="molecule type" value="Genomic_DNA"/>
</dbReference>
<comment type="caution">
    <text evidence="2">The sequence shown here is derived from an EMBL/GenBank/DDBJ whole genome shotgun (WGS) entry which is preliminary data.</text>
</comment>
<dbReference type="Proteomes" id="UP000054717">
    <property type="component" value="Unassembled WGS sequence"/>
</dbReference>
<gene>
    <name evidence="2" type="ORF">AWB66_02063</name>
</gene>
<protein>
    <recommendedName>
        <fullName evidence="4">Lipoprotein</fullName>
    </recommendedName>
</protein>
<keyword evidence="1" id="KW-0732">Signal</keyword>
<name>A0A158H7D5_9BURK</name>
<feature type="signal peptide" evidence="1">
    <location>
        <begin position="1"/>
        <end position="20"/>
    </location>
</feature>
<dbReference type="AlphaFoldDB" id="A0A158H7D5"/>
<feature type="chain" id="PRO_5011111281" description="Lipoprotein" evidence="1">
    <location>
        <begin position="21"/>
        <end position="145"/>
    </location>
</feature>
<reference evidence="2" key="1">
    <citation type="submission" date="2016-01" db="EMBL/GenBank/DDBJ databases">
        <authorList>
            <person name="Peeters Charlotte."/>
        </authorList>
    </citation>
    <scope>NUCLEOTIDE SEQUENCE</scope>
    <source>
        <strain evidence="2">LMG 22936</strain>
    </source>
</reference>
<proteinExistence type="predicted"/>
<evidence type="ECO:0000313" key="2">
    <source>
        <dbReference type="EMBL" id="SAL40312.1"/>
    </source>
</evidence>
<sequence>MNQGLTFFAGALALATLPVAAYGHALDRPLDCKSSAHTFIAPLVSSQSIEATPMRVEANSVNAFRPTRGSDLTAFGYRVYAVLGYERGDAMFKQGTGQPLTESAYGVVVQGPAETVEERVRASGSDAVVHQVVPLVLTAVFCGKR</sequence>
<organism evidence="2 3">
    <name type="scientific">Caballeronia telluris</name>
    <dbReference type="NCBI Taxonomy" id="326475"/>
    <lineage>
        <taxon>Bacteria</taxon>
        <taxon>Pseudomonadati</taxon>
        <taxon>Pseudomonadota</taxon>
        <taxon>Betaproteobacteria</taxon>
        <taxon>Burkholderiales</taxon>
        <taxon>Burkholderiaceae</taxon>
        <taxon>Caballeronia</taxon>
    </lineage>
</organism>
<dbReference type="RefSeq" id="WP_125469705.1">
    <property type="nucleotide sequence ID" value="NZ_FCNZ02000006.1"/>
</dbReference>
<dbReference type="STRING" id="326475.AWB66_02063"/>
<keyword evidence="3" id="KW-1185">Reference proteome</keyword>